<dbReference type="GO" id="GO:0004672">
    <property type="term" value="F:protein kinase activity"/>
    <property type="evidence" value="ECO:0007669"/>
    <property type="project" value="InterPro"/>
</dbReference>
<dbReference type="InterPro" id="IPR053083">
    <property type="entry name" value="TF_kinase-domain_protein"/>
</dbReference>
<dbReference type="PANTHER" id="PTHR44305">
    <property type="entry name" value="SI:DKEY-192D15.2-RELATED"/>
    <property type="match status" value="1"/>
</dbReference>
<dbReference type="InterPro" id="IPR000719">
    <property type="entry name" value="Prot_kinase_dom"/>
</dbReference>
<evidence type="ECO:0000256" key="1">
    <source>
        <dbReference type="PROSITE-ProRule" id="PRU10141"/>
    </source>
</evidence>
<keyword evidence="1" id="KW-0067">ATP-binding</keyword>
<dbReference type="Proteomes" id="UP000094444">
    <property type="component" value="Unassembled WGS sequence"/>
</dbReference>
<feature type="region of interest" description="Disordered" evidence="2">
    <location>
        <begin position="279"/>
        <end position="304"/>
    </location>
</feature>
<dbReference type="GO" id="GO:0005524">
    <property type="term" value="F:ATP binding"/>
    <property type="evidence" value="ECO:0007669"/>
    <property type="project" value="UniProtKB-UniRule"/>
</dbReference>
<dbReference type="Gene3D" id="1.10.510.10">
    <property type="entry name" value="Transferase(Phosphotransferase) domain 1"/>
    <property type="match status" value="1"/>
</dbReference>
<dbReference type="PANTHER" id="PTHR44305:SF2">
    <property type="entry name" value="SI:DKEY-192D15.2"/>
    <property type="match status" value="1"/>
</dbReference>
<sequence length="645" mass="73689">MAPTGAMETPRGGQHISYRNLDMATRPRNRRRPMPRRDSRQEELDDAKKVTSDYMGELRKGLIASWDVAKREDIIREIVIPRQGGWRGMRDPYVVNSRPPRVDRKRFILANAIPSSPGLLPPRAYARLQNAFNITFRLERSFTPAHVTFRKILGYGGHGVAALFGLHDSTGREIPFAVKADLRPNTGDNIKTEKKNMILMSGAKHVIQRTLLSQVPWPKDSPERYDYVAALGRVIIKLLIFLIKVVALALLKLVQVIMLLLEIVMDLIFTIIRADGEQGAQDNADHDPADEPDDGPQPDQPPGPIDRLVSCKWSDLWPDWPVEPEQKVLGIDNAIRENRQELDDREDIICMEFLKFGDLSKWIAKMTQQNDYDAETIFPEKVAWTIFECLWRGCIALAYPKGFYQDKDPLTTQIPQMTESSRGSAVDGSDPMVHFDLDPENVFVGDFAPDHVLWPLTKIGDLGLSLQPKSQKFQDRMDEEQQHWRHRTRGKRDSFLPEQMTEQWDFIPGLKTLRKHEVAGNYGAHSNLYHIGLTMFQLMTLKMPDEPPFARRYEFIIDRQSLSGWTYGHNLLGEYNPEIARQYSADLRHAVAWCMEHKPLGRPSLIRLGQIIEQNLAANSPDQPADGTRNLVANLLRVPLPPRAR</sequence>
<evidence type="ECO:0000256" key="2">
    <source>
        <dbReference type="SAM" id="MobiDB-lite"/>
    </source>
</evidence>
<feature type="region of interest" description="Disordered" evidence="2">
    <location>
        <begin position="1"/>
        <end position="48"/>
    </location>
</feature>
<feature type="compositionally biased region" description="Basic and acidic residues" evidence="2">
    <location>
        <begin position="35"/>
        <end position="48"/>
    </location>
</feature>
<comment type="caution">
    <text evidence="4">The sequence shown here is derived from an EMBL/GenBank/DDBJ whole genome shotgun (WGS) entry which is preliminary data.</text>
</comment>
<evidence type="ECO:0000259" key="3">
    <source>
        <dbReference type="PROSITE" id="PS50011"/>
    </source>
</evidence>
<accession>A0A2P5HMY1</accession>
<gene>
    <name evidence="4" type="ORF">DHEL01_v210006</name>
</gene>
<dbReference type="AlphaFoldDB" id="A0A2P5HMY1"/>
<dbReference type="PROSITE" id="PS00107">
    <property type="entry name" value="PROTEIN_KINASE_ATP"/>
    <property type="match status" value="1"/>
</dbReference>
<dbReference type="OrthoDB" id="4062651at2759"/>
<protein>
    <recommendedName>
        <fullName evidence="3">Protein kinase domain-containing protein</fullName>
    </recommendedName>
</protein>
<dbReference type="SUPFAM" id="SSF56112">
    <property type="entry name" value="Protein kinase-like (PK-like)"/>
    <property type="match status" value="1"/>
</dbReference>
<evidence type="ECO:0000313" key="5">
    <source>
        <dbReference type="Proteomes" id="UP000094444"/>
    </source>
</evidence>
<dbReference type="PROSITE" id="PS50011">
    <property type="entry name" value="PROTEIN_KINASE_DOM"/>
    <property type="match status" value="1"/>
</dbReference>
<dbReference type="STRING" id="158607.A0A2P5HMY1"/>
<organism evidence="4 5">
    <name type="scientific">Diaporthe helianthi</name>
    <dbReference type="NCBI Taxonomy" id="158607"/>
    <lineage>
        <taxon>Eukaryota</taxon>
        <taxon>Fungi</taxon>
        <taxon>Dikarya</taxon>
        <taxon>Ascomycota</taxon>
        <taxon>Pezizomycotina</taxon>
        <taxon>Sordariomycetes</taxon>
        <taxon>Sordariomycetidae</taxon>
        <taxon>Diaporthales</taxon>
        <taxon>Diaporthaceae</taxon>
        <taxon>Diaporthe</taxon>
    </lineage>
</organism>
<dbReference type="EMBL" id="MAVT02001223">
    <property type="protein sequence ID" value="POS71600.1"/>
    <property type="molecule type" value="Genomic_DNA"/>
</dbReference>
<dbReference type="InParanoid" id="A0A2P5HMY1"/>
<reference evidence="4" key="1">
    <citation type="submission" date="2017-09" db="EMBL/GenBank/DDBJ databases">
        <title>Polyketide synthases of a Diaporthe helianthi virulent isolate.</title>
        <authorList>
            <person name="Baroncelli R."/>
        </authorList>
    </citation>
    <scope>NUCLEOTIDE SEQUENCE [LARGE SCALE GENOMIC DNA]</scope>
    <source>
        <strain evidence="4">7/96</strain>
    </source>
</reference>
<dbReference type="InterPro" id="IPR011009">
    <property type="entry name" value="Kinase-like_dom_sf"/>
</dbReference>
<keyword evidence="5" id="KW-1185">Reference proteome</keyword>
<feature type="domain" description="Protein kinase" evidence="3">
    <location>
        <begin position="147"/>
        <end position="616"/>
    </location>
</feature>
<dbReference type="InterPro" id="IPR017441">
    <property type="entry name" value="Protein_kinase_ATP_BS"/>
</dbReference>
<feature type="binding site" evidence="1">
    <location>
        <position position="179"/>
    </location>
    <ligand>
        <name>ATP</name>
        <dbReference type="ChEBI" id="CHEBI:30616"/>
    </ligand>
</feature>
<evidence type="ECO:0000313" key="4">
    <source>
        <dbReference type="EMBL" id="POS71600.1"/>
    </source>
</evidence>
<keyword evidence="1" id="KW-0547">Nucleotide-binding</keyword>
<name>A0A2P5HMY1_DIAHE</name>
<proteinExistence type="predicted"/>